<accession>A0AAU2AEW7</accession>
<reference evidence="2" key="1">
    <citation type="submission" date="2022-10" db="EMBL/GenBank/DDBJ databases">
        <title>The complete genomes of actinobacterial strains from the NBC collection.</title>
        <authorList>
            <person name="Joergensen T.S."/>
            <person name="Alvarez Arevalo M."/>
            <person name="Sterndorff E.B."/>
            <person name="Faurdal D."/>
            <person name="Vuksanovic O."/>
            <person name="Mourched A.-S."/>
            <person name="Charusanti P."/>
            <person name="Shaw S."/>
            <person name="Blin K."/>
            <person name="Weber T."/>
        </authorList>
    </citation>
    <scope>NUCLEOTIDE SEQUENCE</scope>
    <source>
        <strain evidence="2">NBC_00093</strain>
    </source>
</reference>
<proteinExistence type="predicted"/>
<gene>
    <name evidence="2" type="ORF">OHA22_44350</name>
</gene>
<protein>
    <submittedName>
        <fullName evidence="2">Uncharacterized protein</fullName>
    </submittedName>
</protein>
<dbReference type="EMBL" id="CP108222">
    <property type="protein sequence ID" value="WTT22073.1"/>
    <property type="molecule type" value="Genomic_DNA"/>
</dbReference>
<name>A0AAU2AEW7_9ACTN</name>
<feature type="region of interest" description="Disordered" evidence="1">
    <location>
        <begin position="182"/>
        <end position="201"/>
    </location>
</feature>
<dbReference type="AlphaFoldDB" id="A0AAU2AEW7"/>
<evidence type="ECO:0000313" key="2">
    <source>
        <dbReference type="EMBL" id="WTT22073.1"/>
    </source>
</evidence>
<sequence>MLHYVAELALASPDAQLLAVVVAIRAARGGAGNLAGVDLSALRLNDARGAVDALRGLGWQMDDTLFDGDPATPVPVTVPDLARETGHPLPFGKHMRSRVSGWTTRAMSAKPVRKLPPAARLAALFLAAHSTPTLLGRIPPHLPEACRAVLPDLLSKGFLAELAEESCRLDPAVRHLSGMRPATAQEQAVRPTNGDAQPTPTPLSDRAFQFDAELWTHWKSTATPALRRHAEAVEYCAVCSFPVERVAQAFTAPARPQFFSKAIKSAYGEWKDTHPDRGPLAADFTVAFRGEHGHGPSQTQMCAGLGWDLQRPLRAFIVRRLLANEWLTDTTPVPWTLRPGPAAQAEGITLPKARGSALATHTGS</sequence>
<evidence type="ECO:0000256" key="1">
    <source>
        <dbReference type="SAM" id="MobiDB-lite"/>
    </source>
</evidence>
<organism evidence="2">
    <name type="scientific">Streptomyces sp. NBC_00093</name>
    <dbReference type="NCBI Taxonomy" id="2975649"/>
    <lineage>
        <taxon>Bacteria</taxon>
        <taxon>Bacillati</taxon>
        <taxon>Actinomycetota</taxon>
        <taxon>Actinomycetes</taxon>
        <taxon>Kitasatosporales</taxon>
        <taxon>Streptomycetaceae</taxon>
        <taxon>Streptomyces</taxon>
    </lineage>
</organism>